<organism evidence="2 3">
    <name type="scientific">Cyclotella atomus</name>
    <dbReference type="NCBI Taxonomy" id="382360"/>
    <lineage>
        <taxon>Eukaryota</taxon>
        <taxon>Sar</taxon>
        <taxon>Stramenopiles</taxon>
        <taxon>Ochrophyta</taxon>
        <taxon>Bacillariophyta</taxon>
        <taxon>Coscinodiscophyceae</taxon>
        <taxon>Thalassiosirophycidae</taxon>
        <taxon>Stephanodiscales</taxon>
        <taxon>Stephanodiscaceae</taxon>
        <taxon>Cyclotella</taxon>
    </lineage>
</organism>
<dbReference type="InterPro" id="IPR007577">
    <property type="entry name" value="GlycoTrfase_DXD_sugar-bd_CS"/>
</dbReference>
<dbReference type="GO" id="GO:0006688">
    <property type="term" value="P:glycosphingolipid biosynthetic process"/>
    <property type="evidence" value="ECO:0007669"/>
    <property type="project" value="UniProtKB-ARBA"/>
</dbReference>
<dbReference type="InterPro" id="IPR029044">
    <property type="entry name" value="Nucleotide-diphossugar_trans"/>
</dbReference>
<reference evidence="2 3" key="1">
    <citation type="submission" date="2024-10" db="EMBL/GenBank/DDBJ databases">
        <title>Updated reference genomes for cyclostephanoid diatoms.</title>
        <authorList>
            <person name="Roberts W.R."/>
            <person name="Alverson A.J."/>
        </authorList>
    </citation>
    <scope>NUCLEOTIDE SEQUENCE [LARGE SCALE GENOMIC DNA]</scope>
    <source>
        <strain evidence="2 3">AJA010-31</strain>
    </source>
</reference>
<sequence>MRLRHRYIGGLPTAVAHDRNLDRNQNFQMVSFGWSRKHFVKALSHLLIMAIATVSFGTIYSNVTSRDACQVLQEFRRESVPQDLPRLLHFQSRTLEMTEQTKTWFEVLQISSPIQEYPTIKSDNSTWRAVYWSDDSCKSLVEHHFPAFSGTYNSFPHNIQRVDSCRYLILSMFGGVYADTDISIHASDANEFEYLIPDGVGLVESPYRYNEVWQNSLMTASYPGHFFWNLTIEITMERSEDGIVLSSTGPKMIGDAVARFRNVYVHDNGSLQDVHTLPCELFQRLPLGDWNTTFMNIIGREVLARAVPMKGCGKYANGRCEITRHTGKASWTKDAGLV</sequence>
<name>A0ABD3NKK4_9STRA</name>
<keyword evidence="3" id="KW-1185">Reference proteome</keyword>
<dbReference type="PANTHER" id="PTHR32385">
    <property type="entry name" value="MANNOSYL PHOSPHORYLINOSITOL CERAMIDE SYNTHASE"/>
    <property type="match status" value="1"/>
</dbReference>
<dbReference type="GO" id="GO:0006673">
    <property type="term" value="P:inositol phosphoceramide metabolic process"/>
    <property type="evidence" value="ECO:0007669"/>
    <property type="project" value="UniProtKB-ARBA"/>
</dbReference>
<dbReference type="Pfam" id="PF04488">
    <property type="entry name" value="Gly_transf_sug"/>
    <property type="match status" value="1"/>
</dbReference>
<dbReference type="AlphaFoldDB" id="A0ABD3NKK4"/>
<dbReference type="Gene3D" id="3.90.550.20">
    <property type="match status" value="1"/>
</dbReference>
<dbReference type="PANTHER" id="PTHR32385:SF15">
    <property type="entry name" value="INOSITOL PHOSPHOCERAMIDE MANNOSYLTRANSFERASE 1"/>
    <property type="match status" value="1"/>
</dbReference>
<accession>A0ABD3NKK4</accession>
<dbReference type="EMBL" id="JALLPJ020001166">
    <property type="protein sequence ID" value="KAL3775116.1"/>
    <property type="molecule type" value="Genomic_DNA"/>
</dbReference>
<dbReference type="GO" id="GO:0016020">
    <property type="term" value="C:membrane"/>
    <property type="evidence" value="ECO:0007669"/>
    <property type="project" value="GOC"/>
</dbReference>
<evidence type="ECO:0000313" key="3">
    <source>
        <dbReference type="Proteomes" id="UP001530400"/>
    </source>
</evidence>
<comment type="caution">
    <text evidence="2">The sequence shown here is derived from an EMBL/GenBank/DDBJ whole genome shotgun (WGS) entry which is preliminary data.</text>
</comment>
<proteinExistence type="predicted"/>
<evidence type="ECO:0000256" key="1">
    <source>
        <dbReference type="ARBA" id="ARBA00022679"/>
    </source>
</evidence>
<dbReference type="SUPFAM" id="SSF53448">
    <property type="entry name" value="Nucleotide-diphospho-sugar transferases"/>
    <property type="match status" value="1"/>
</dbReference>
<dbReference type="GO" id="GO:0016740">
    <property type="term" value="F:transferase activity"/>
    <property type="evidence" value="ECO:0007669"/>
    <property type="project" value="UniProtKB-KW"/>
</dbReference>
<protein>
    <submittedName>
        <fullName evidence="2">Uncharacterized protein</fullName>
    </submittedName>
</protein>
<dbReference type="Proteomes" id="UP001530400">
    <property type="component" value="Unassembled WGS sequence"/>
</dbReference>
<dbReference type="InterPro" id="IPR051706">
    <property type="entry name" value="Glycosyltransferase_domain"/>
</dbReference>
<evidence type="ECO:0000313" key="2">
    <source>
        <dbReference type="EMBL" id="KAL3775116.1"/>
    </source>
</evidence>
<gene>
    <name evidence="2" type="ORF">ACHAWO_001939</name>
</gene>
<keyword evidence="1" id="KW-0808">Transferase</keyword>